<dbReference type="PANTHER" id="PTHR30309:SF0">
    <property type="entry name" value="GLYCEROL-3-PHOSPHATE ACYLTRANSFERASE-RELATED"/>
    <property type="match status" value="1"/>
</dbReference>
<keyword evidence="6 10" id="KW-0443">Lipid metabolism</keyword>
<keyword evidence="7 10" id="KW-0472">Membrane</keyword>
<comment type="similarity">
    <text evidence="10">Belongs to the PlsY family.</text>
</comment>
<feature type="transmembrane region" description="Helical" evidence="10">
    <location>
        <begin position="88"/>
        <end position="107"/>
    </location>
</feature>
<keyword evidence="8 10" id="KW-0594">Phospholipid biosynthesis</keyword>
<protein>
    <recommendedName>
        <fullName evidence="10">Glycerol-3-phosphate acyltransferase</fullName>
    </recommendedName>
    <alternativeName>
        <fullName evidence="10">Acyl-PO4 G3P acyltransferase</fullName>
    </alternativeName>
    <alternativeName>
        <fullName evidence="10">Acyl-phosphate--glycerol-3-phosphate acyltransferase</fullName>
    </alternativeName>
    <alternativeName>
        <fullName evidence="10">G3P acyltransferase</fullName>
        <shortName evidence="10">GPAT</shortName>
        <ecNumber evidence="10">2.3.1.275</ecNumber>
    </alternativeName>
    <alternativeName>
        <fullName evidence="10">Lysophosphatidic acid synthase</fullName>
        <shortName evidence="10">LPA synthase</shortName>
    </alternativeName>
</protein>
<evidence type="ECO:0000256" key="3">
    <source>
        <dbReference type="ARBA" id="ARBA00022679"/>
    </source>
</evidence>
<evidence type="ECO:0000256" key="6">
    <source>
        <dbReference type="ARBA" id="ARBA00023098"/>
    </source>
</evidence>
<comment type="subcellular location">
    <subcellularLocation>
        <location evidence="10">Cell membrane</location>
        <topology evidence="10">Multi-pass membrane protein</topology>
    </subcellularLocation>
</comment>
<keyword evidence="11" id="KW-0012">Acyltransferase</keyword>
<keyword evidence="2 10" id="KW-0444">Lipid biosynthesis</keyword>
<evidence type="ECO:0000256" key="1">
    <source>
        <dbReference type="ARBA" id="ARBA00022475"/>
    </source>
</evidence>
<keyword evidence="9 10" id="KW-1208">Phospholipid metabolism</keyword>
<dbReference type="GO" id="GO:0005886">
    <property type="term" value="C:plasma membrane"/>
    <property type="evidence" value="ECO:0007669"/>
    <property type="project" value="UniProtKB-SubCell"/>
</dbReference>
<dbReference type="HAMAP" id="MF_01043">
    <property type="entry name" value="PlsY"/>
    <property type="match status" value="1"/>
</dbReference>
<dbReference type="GO" id="GO:0043772">
    <property type="term" value="F:acyl-phosphate glycerol-3-phosphate acyltransferase activity"/>
    <property type="evidence" value="ECO:0007669"/>
    <property type="project" value="UniProtKB-UniRule"/>
</dbReference>
<dbReference type="RefSeq" id="WP_369710393.1">
    <property type="nucleotide sequence ID" value="NZ_CP165644.1"/>
</dbReference>
<keyword evidence="3 10" id="KW-0808">Transferase</keyword>
<dbReference type="NCBIfam" id="TIGR00023">
    <property type="entry name" value="glycerol-3-phosphate 1-O-acyltransferase PlsY"/>
    <property type="match status" value="1"/>
</dbReference>
<dbReference type="EC" id="2.3.1.275" evidence="10"/>
<comment type="function">
    <text evidence="10">Catalyzes the transfer of an acyl group from acyl-phosphate (acyl-PO(4)) to glycerol-3-phosphate (G3P) to form lysophosphatidic acid (LPA). This enzyme utilizes acyl-phosphate as fatty acyl donor, but not acyl-CoA or acyl-ACP.</text>
</comment>
<comment type="pathway">
    <text evidence="10">Lipid metabolism; phospholipid metabolism.</text>
</comment>
<evidence type="ECO:0000256" key="10">
    <source>
        <dbReference type="HAMAP-Rule" id="MF_01043"/>
    </source>
</evidence>
<evidence type="ECO:0000256" key="2">
    <source>
        <dbReference type="ARBA" id="ARBA00022516"/>
    </source>
</evidence>
<accession>A0AB39VFE1</accession>
<proteinExistence type="inferred from homology"/>
<dbReference type="Pfam" id="PF02660">
    <property type="entry name" value="G3P_acyltransf"/>
    <property type="match status" value="1"/>
</dbReference>
<organism evidence="11">
    <name type="scientific">Leptotrichia rugosa</name>
    <dbReference type="NCBI Taxonomy" id="3239302"/>
    <lineage>
        <taxon>Bacteria</taxon>
        <taxon>Fusobacteriati</taxon>
        <taxon>Fusobacteriota</taxon>
        <taxon>Fusobacteriia</taxon>
        <taxon>Fusobacteriales</taxon>
        <taxon>Leptotrichiaceae</taxon>
        <taxon>Leptotrichia</taxon>
    </lineage>
</organism>
<keyword evidence="4 10" id="KW-0812">Transmembrane</keyword>
<sequence length="210" mass="23294">MRVIILMVISYLLGSIPNALWIGKVFCGIDVREHGSKNTGSTNAARVLGPKWGLLTLVLDILKGFVPTLIAVSLKMDFFQNLTNIKNIDFVLVGICAILGHIFSIFLKFKGGKAVATTLGVFVILVPKAILFSAIIFFIVFAIFRYVSLSSICAAILLPIFIFLMYRDILIYTFLGILIAILIILKHRSNIERLKNGTESKFSLKNKKGK</sequence>
<evidence type="ECO:0000256" key="8">
    <source>
        <dbReference type="ARBA" id="ARBA00023209"/>
    </source>
</evidence>
<feature type="transmembrane region" description="Helical" evidence="10">
    <location>
        <begin position="146"/>
        <end position="163"/>
    </location>
</feature>
<feature type="transmembrane region" description="Helical" evidence="10">
    <location>
        <begin position="119"/>
        <end position="139"/>
    </location>
</feature>
<comment type="subunit">
    <text evidence="10">Probably interacts with PlsX.</text>
</comment>
<feature type="transmembrane region" description="Helical" evidence="10">
    <location>
        <begin position="51"/>
        <end position="76"/>
    </location>
</feature>
<gene>
    <name evidence="10 11" type="primary">plsY</name>
    <name evidence="11" type="ORF">AB8B22_05700</name>
</gene>
<name>A0AB39VFE1_9FUSO</name>
<evidence type="ECO:0000313" key="11">
    <source>
        <dbReference type="EMBL" id="XDU65922.1"/>
    </source>
</evidence>
<evidence type="ECO:0000256" key="9">
    <source>
        <dbReference type="ARBA" id="ARBA00023264"/>
    </source>
</evidence>
<comment type="catalytic activity">
    <reaction evidence="10">
        <text>an acyl phosphate + sn-glycerol 3-phosphate = a 1-acyl-sn-glycero-3-phosphate + phosphate</text>
        <dbReference type="Rhea" id="RHEA:34075"/>
        <dbReference type="ChEBI" id="CHEBI:43474"/>
        <dbReference type="ChEBI" id="CHEBI:57597"/>
        <dbReference type="ChEBI" id="CHEBI:57970"/>
        <dbReference type="ChEBI" id="CHEBI:59918"/>
        <dbReference type="EC" id="2.3.1.275"/>
    </reaction>
</comment>
<dbReference type="SMART" id="SM01207">
    <property type="entry name" value="G3P_acyltransf"/>
    <property type="match status" value="1"/>
</dbReference>
<keyword evidence="5 10" id="KW-1133">Transmembrane helix</keyword>
<dbReference type="GO" id="GO:0008654">
    <property type="term" value="P:phospholipid biosynthetic process"/>
    <property type="evidence" value="ECO:0007669"/>
    <property type="project" value="UniProtKB-UniRule"/>
</dbReference>
<reference evidence="11" key="1">
    <citation type="submission" date="2024-07" db="EMBL/GenBank/DDBJ databases">
        <authorList>
            <person name="Li X.-J."/>
            <person name="Wang X."/>
        </authorList>
    </citation>
    <scope>NUCLEOTIDE SEQUENCE</scope>
    <source>
        <strain evidence="11">HSP-334</strain>
    </source>
</reference>
<evidence type="ECO:0000256" key="5">
    <source>
        <dbReference type="ARBA" id="ARBA00022989"/>
    </source>
</evidence>
<dbReference type="AlphaFoldDB" id="A0AB39VFE1"/>
<dbReference type="InterPro" id="IPR003811">
    <property type="entry name" value="G3P_acylTferase_PlsY"/>
</dbReference>
<evidence type="ECO:0000256" key="4">
    <source>
        <dbReference type="ARBA" id="ARBA00022692"/>
    </source>
</evidence>
<keyword evidence="1 10" id="KW-1003">Cell membrane</keyword>
<dbReference type="PANTHER" id="PTHR30309">
    <property type="entry name" value="INNER MEMBRANE PROTEIN YGIH"/>
    <property type="match status" value="1"/>
</dbReference>
<evidence type="ECO:0000256" key="7">
    <source>
        <dbReference type="ARBA" id="ARBA00023136"/>
    </source>
</evidence>
<dbReference type="EMBL" id="CP165644">
    <property type="protein sequence ID" value="XDU65922.1"/>
    <property type="molecule type" value="Genomic_DNA"/>
</dbReference>
<feature type="transmembrane region" description="Helical" evidence="10">
    <location>
        <begin position="169"/>
        <end position="185"/>
    </location>
</feature>
<dbReference type="KEGG" id="lrug:AB8B22_05700"/>